<organism evidence="1 2">
    <name type="scientific">Candidatus Enterovibrio altilux</name>
    <dbReference type="NCBI Taxonomy" id="1927128"/>
    <lineage>
        <taxon>Bacteria</taxon>
        <taxon>Pseudomonadati</taxon>
        <taxon>Pseudomonadota</taxon>
        <taxon>Gammaproteobacteria</taxon>
        <taxon>Vibrionales</taxon>
        <taxon>Vibrionaceae</taxon>
        <taxon>Enterovibrio</taxon>
    </lineage>
</organism>
<evidence type="ECO:0000313" key="2">
    <source>
        <dbReference type="Proteomes" id="UP000218160"/>
    </source>
</evidence>
<dbReference type="KEGG" id="elux:BTN50_0633"/>
<name>A0A291B827_9GAMM</name>
<accession>A0A291B827</accession>
<keyword evidence="2" id="KW-1185">Reference proteome</keyword>
<proteinExistence type="predicted"/>
<evidence type="ECO:0000313" key="1">
    <source>
        <dbReference type="EMBL" id="ATF09155.1"/>
    </source>
</evidence>
<sequence>MPRVKKLLGGTLSLSDHTAQISETYTMIKVLNKLTKLSMSSMKALV</sequence>
<dbReference type="Proteomes" id="UP000218160">
    <property type="component" value="Chromosome 1"/>
</dbReference>
<protein>
    <submittedName>
        <fullName evidence="1">Mobile element protein</fullName>
    </submittedName>
</protein>
<dbReference type="EMBL" id="CP020660">
    <property type="protein sequence ID" value="ATF09155.1"/>
    <property type="molecule type" value="Genomic_DNA"/>
</dbReference>
<reference evidence="2" key="1">
    <citation type="submission" date="2017-04" db="EMBL/GenBank/DDBJ databases">
        <title>Genome evolution of the luminous symbionts of deep sea anglerfish.</title>
        <authorList>
            <person name="Hendry T.A."/>
        </authorList>
    </citation>
    <scope>NUCLEOTIDE SEQUENCE [LARGE SCALE GENOMIC DNA]</scope>
</reference>
<gene>
    <name evidence="1" type="ORF">BTN50_0633</name>
</gene>
<dbReference type="AlphaFoldDB" id="A0A291B827"/>
<dbReference type="RefSeq" id="WP_161492921.1">
    <property type="nucleotide sequence ID" value="NZ_CP020660.1"/>
</dbReference>